<dbReference type="Proteomes" id="UP000308092">
    <property type="component" value="Unassembled WGS sequence"/>
</dbReference>
<gene>
    <name evidence="2" type="ORF">EYZ11_010568</name>
</gene>
<evidence type="ECO:0008006" key="4">
    <source>
        <dbReference type="Google" id="ProtNLM"/>
    </source>
</evidence>
<dbReference type="VEuPathDB" id="FungiDB:EYZ11_010568"/>
<dbReference type="STRING" id="1220188.A0A4S3J520"/>
<name>A0A4S3J520_9EURO</name>
<accession>A0A4S3J520</accession>
<feature type="compositionally biased region" description="Polar residues" evidence="1">
    <location>
        <begin position="203"/>
        <end position="229"/>
    </location>
</feature>
<feature type="compositionally biased region" description="Low complexity" evidence="1">
    <location>
        <begin position="178"/>
        <end position="189"/>
    </location>
</feature>
<sequence length="674" mass="74401">MASNSTGMQSSYSYDQPARIQAELVMLLGQFVNMIASHATIELRDVPEFRTIIYQLCENAPEAAQTIAGAIRDNITHSGGRKRKLDQDPSYRPPKSARRRRGNLTANKFGKELNVDKSPSHSGKVHGENSVGLPSCTGHHLPSSKNSGGEGEKSMASAYTTIIAAKGDLMASSKVRNASSAPSESELPPQVRDGPIPLEESPAPQSAKSVSATPTRQTQADGDSSSLQTEEICREKIPASLESIKLSGQSTPRPLFSETDFVTDLTLQAARTIYQLSRHLDGVPRDVHVRILQSFQGDNPGAIAAAPGNQWSDGSIWMQVLEMGASQQTKVTVLNMLEYMGAWQWYDNQVRLAQATILTKKHKPVERRGAAIHVLDKMQEGPIQVEGSGKWIGGVGMVTLQGDKPNIPSNVPASITASERHLQRKHISMQLSRGQKLSTKLVKELGLGILFHHQICSQLERLIKDGSPDLHMFYRDLQEAELISESEIRELQMACALEGDYLPEGKLDAAIDCLIEGVNTKVLSKAMFEHDDTIAINMSAELPCEIFQRLRPGHWLDMWTIMGLMQLSDKPAFVRHDLSIPLDEIGSNNQIRPIKRPLRGWAMRIAKHRREAKEAFGNVVPLADTIHGTKETRMSRLIKEEFSGLKFSYQEAPTPQQNDGWSCGIRACLSEYPV</sequence>
<reference evidence="2 3" key="1">
    <citation type="submission" date="2019-03" db="EMBL/GenBank/DDBJ databases">
        <title>The genome sequence of a newly discovered highly antifungal drug resistant Aspergillus species, Aspergillus tanneri NIH 1004.</title>
        <authorList>
            <person name="Mounaud S."/>
            <person name="Singh I."/>
            <person name="Joardar V."/>
            <person name="Pakala S."/>
            <person name="Pakala S."/>
            <person name="Venepally P."/>
            <person name="Hoover J."/>
            <person name="Nierman W."/>
            <person name="Chung J."/>
            <person name="Losada L."/>
        </authorList>
    </citation>
    <scope>NUCLEOTIDE SEQUENCE [LARGE SCALE GENOMIC DNA]</scope>
    <source>
        <strain evidence="2 3">NIH1004</strain>
    </source>
</reference>
<proteinExistence type="predicted"/>
<evidence type="ECO:0000313" key="2">
    <source>
        <dbReference type="EMBL" id="THC89979.1"/>
    </source>
</evidence>
<evidence type="ECO:0000313" key="3">
    <source>
        <dbReference type="Proteomes" id="UP000308092"/>
    </source>
</evidence>
<dbReference type="AlphaFoldDB" id="A0A4S3J520"/>
<keyword evidence="3" id="KW-1185">Reference proteome</keyword>
<comment type="caution">
    <text evidence="2">The sequence shown here is derived from an EMBL/GenBank/DDBJ whole genome shotgun (WGS) entry which is preliminary data.</text>
</comment>
<evidence type="ECO:0000256" key="1">
    <source>
        <dbReference type="SAM" id="MobiDB-lite"/>
    </source>
</evidence>
<protein>
    <recommendedName>
        <fullName evidence="4">Ubiquitin-like protease family profile domain-containing protein</fullName>
    </recommendedName>
</protein>
<feature type="compositionally biased region" description="Basic and acidic residues" evidence="1">
    <location>
        <begin position="109"/>
        <end position="119"/>
    </location>
</feature>
<organism evidence="2 3">
    <name type="scientific">Aspergillus tanneri</name>
    <dbReference type="NCBI Taxonomy" id="1220188"/>
    <lineage>
        <taxon>Eukaryota</taxon>
        <taxon>Fungi</taxon>
        <taxon>Dikarya</taxon>
        <taxon>Ascomycota</taxon>
        <taxon>Pezizomycotina</taxon>
        <taxon>Eurotiomycetes</taxon>
        <taxon>Eurotiomycetidae</taxon>
        <taxon>Eurotiales</taxon>
        <taxon>Aspergillaceae</taxon>
        <taxon>Aspergillus</taxon>
        <taxon>Aspergillus subgen. Circumdati</taxon>
    </lineage>
</organism>
<feature type="region of interest" description="Disordered" evidence="1">
    <location>
        <begin position="174"/>
        <end position="229"/>
    </location>
</feature>
<feature type="region of interest" description="Disordered" evidence="1">
    <location>
        <begin position="74"/>
        <end position="153"/>
    </location>
</feature>
<dbReference type="EMBL" id="SOSA01000577">
    <property type="protein sequence ID" value="THC89979.1"/>
    <property type="molecule type" value="Genomic_DNA"/>
</dbReference>